<dbReference type="GeneID" id="81370913"/>
<evidence type="ECO:0000256" key="2">
    <source>
        <dbReference type="ARBA" id="ARBA00023043"/>
    </source>
</evidence>
<dbReference type="InterPro" id="IPR008271">
    <property type="entry name" value="Ser/Thr_kinase_AS"/>
</dbReference>
<dbReference type="AlphaFoldDB" id="A0A9X0B8B2"/>
<comment type="caution">
    <text evidence="5">The sequence shown here is derived from an EMBL/GenBank/DDBJ whole genome shotgun (WGS) entry which is preliminary data.</text>
</comment>
<dbReference type="Gene3D" id="1.10.510.10">
    <property type="entry name" value="Transferase(Phosphotransferase) domain 1"/>
    <property type="match status" value="1"/>
</dbReference>
<dbReference type="InterPro" id="IPR000719">
    <property type="entry name" value="Prot_kinase_dom"/>
</dbReference>
<dbReference type="PANTHER" id="PTHR24193:SF121">
    <property type="entry name" value="ADA2A-CONTAINING COMPLEX COMPONENT 3, ISOFORM D"/>
    <property type="match status" value="1"/>
</dbReference>
<protein>
    <recommendedName>
        <fullName evidence="4">Protein kinase domain-containing protein</fullName>
    </recommendedName>
</protein>
<gene>
    <name evidence="5" type="ORF">N7509_007296</name>
</gene>
<sequence>MQGADLHEFAFASLQDHTSEPRLSPLTCDHGSRRERFKLNITVVSNNRCREVKLKPALDQHEQQERSIVMWSRKLELDRNVYVHESATSKKLRVVKELVPDRKNGQFELAVIGRVTAATENETKKLFVDLKGWFLHQNNIHLVMEYCPHGHILHCFQGPLPEPEGQSICGQLLEALEVLHGLGIVHRDIKPQNVLIAHDNPIRVKLADFGVSKPTKGTQAYTEVGTYGYSAPEVWAELDEESDDPTYTYTSAVDMFSLGCLVYHVLTGEIPFGVEFFIPVKRYAAGRTQFPEIPLLDKGAVAQNDHNSPRLQLAANKTNSDNLQVDSEEPATQVPVNLQPPITPDDGKHQVLVYLENGANPDLIYKGNSSLHLAVMGTGTAAKPASWLNALLENGANPNIPNQNGELPIHLIVANPSKFSVSWLDVLLKSKDNTDRQSVDLNLPDSNGQFLIHILVALMNSRLYPPYNNVFTENIPKFSRLMASGVQLEAQDLRGFTPLIYACLLEDAQIAKFLVEKGANINAQCRLGLTPLHYLIKARVLPEMFIKLFLDRGADANSQDKTGKTPLHHAAMIDGNRMALECRSVLAYGAEINRKDNDGVTALDIAASKEKYNGSTIRYLVDNGGEYDMGTPSVRKRVKRARAWVKMNRALGLKPSTSIERTAGGQQFISTTSLPIHSKASKFESNH</sequence>
<dbReference type="InterPro" id="IPR011009">
    <property type="entry name" value="Kinase-like_dom_sf"/>
</dbReference>
<dbReference type="Pfam" id="PF00069">
    <property type="entry name" value="Pkinase"/>
    <property type="match status" value="1"/>
</dbReference>
<feature type="repeat" description="ANK" evidence="3">
    <location>
        <begin position="494"/>
        <end position="526"/>
    </location>
</feature>
<dbReference type="OrthoDB" id="10252171at2759"/>
<dbReference type="SMART" id="SM00220">
    <property type="entry name" value="S_TKc"/>
    <property type="match status" value="1"/>
</dbReference>
<name>A0A9X0B8B2_9EURO</name>
<dbReference type="GO" id="GO:0005524">
    <property type="term" value="F:ATP binding"/>
    <property type="evidence" value="ECO:0007669"/>
    <property type="project" value="InterPro"/>
</dbReference>
<evidence type="ECO:0000256" key="1">
    <source>
        <dbReference type="ARBA" id="ARBA00022737"/>
    </source>
</evidence>
<dbReference type="RefSeq" id="XP_056487484.1">
    <property type="nucleotide sequence ID" value="XM_056631933.1"/>
</dbReference>
<dbReference type="InterPro" id="IPR050663">
    <property type="entry name" value="Ankyrin-SOCS_Box"/>
</dbReference>
<dbReference type="InterPro" id="IPR036770">
    <property type="entry name" value="Ankyrin_rpt-contain_sf"/>
</dbReference>
<accession>A0A9X0B8B2</accession>
<keyword evidence="2 3" id="KW-0040">ANK repeat</keyword>
<evidence type="ECO:0000313" key="5">
    <source>
        <dbReference type="EMBL" id="KAJ5391806.1"/>
    </source>
</evidence>
<evidence type="ECO:0000256" key="3">
    <source>
        <dbReference type="PROSITE-ProRule" id="PRU00023"/>
    </source>
</evidence>
<feature type="domain" description="Protein kinase" evidence="4">
    <location>
        <begin position="69"/>
        <end position="352"/>
    </location>
</feature>
<dbReference type="Pfam" id="PF13857">
    <property type="entry name" value="Ank_5"/>
    <property type="match status" value="1"/>
</dbReference>
<dbReference type="GO" id="GO:0005634">
    <property type="term" value="C:nucleus"/>
    <property type="evidence" value="ECO:0007669"/>
    <property type="project" value="TreeGrafter"/>
</dbReference>
<dbReference type="Proteomes" id="UP001147747">
    <property type="component" value="Unassembled WGS sequence"/>
</dbReference>
<evidence type="ECO:0000259" key="4">
    <source>
        <dbReference type="PROSITE" id="PS50011"/>
    </source>
</evidence>
<reference evidence="5" key="2">
    <citation type="journal article" date="2023" name="IMA Fungus">
        <title>Comparative genomic study of the Penicillium genus elucidates a diverse pangenome and 15 lateral gene transfer events.</title>
        <authorList>
            <person name="Petersen C."/>
            <person name="Sorensen T."/>
            <person name="Nielsen M.R."/>
            <person name="Sondergaard T.E."/>
            <person name="Sorensen J.L."/>
            <person name="Fitzpatrick D.A."/>
            <person name="Frisvad J.C."/>
            <person name="Nielsen K.L."/>
        </authorList>
    </citation>
    <scope>NUCLEOTIDE SEQUENCE</scope>
    <source>
        <strain evidence="5">IBT 29677</strain>
    </source>
</reference>
<keyword evidence="6" id="KW-1185">Reference proteome</keyword>
<dbReference type="SUPFAM" id="SSF56112">
    <property type="entry name" value="Protein kinase-like (PK-like)"/>
    <property type="match status" value="1"/>
</dbReference>
<dbReference type="PROSITE" id="PS50088">
    <property type="entry name" value="ANK_REPEAT"/>
    <property type="match status" value="5"/>
</dbReference>
<dbReference type="GO" id="GO:0045944">
    <property type="term" value="P:positive regulation of transcription by RNA polymerase II"/>
    <property type="evidence" value="ECO:0007669"/>
    <property type="project" value="TreeGrafter"/>
</dbReference>
<evidence type="ECO:0000313" key="6">
    <source>
        <dbReference type="Proteomes" id="UP001147747"/>
    </source>
</evidence>
<feature type="repeat" description="ANK" evidence="3">
    <location>
        <begin position="598"/>
        <end position="632"/>
    </location>
</feature>
<feature type="repeat" description="ANK" evidence="3">
    <location>
        <begin position="366"/>
        <end position="403"/>
    </location>
</feature>
<feature type="repeat" description="ANK" evidence="3">
    <location>
        <begin position="527"/>
        <end position="561"/>
    </location>
</feature>
<dbReference type="Gene3D" id="1.25.40.20">
    <property type="entry name" value="Ankyrin repeat-containing domain"/>
    <property type="match status" value="2"/>
</dbReference>
<dbReference type="SMART" id="SM00248">
    <property type="entry name" value="ANK"/>
    <property type="match status" value="6"/>
</dbReference>
<dbReference type="EMBL" id="JAPZBU010000008">
    <property type="protein sequence ID" value="KAJ5391806.1"/>
    <property type="molecule type" value="Genomic_DNA"/>
</dbReference>
<dbReference type="PROSITE" id="PS50011">
    <property type="entry name" value="PROTEIN_KINASE_DOM"/>
    <property type="match status" value="1"/>
</dbReference>
<proteinExistence type="predicted"/>
<dbReference type="GO" id="GO:0004672">
    <property type="term" value="F:protein kinase activity"/>
    <property type="evidence" value="ECO:0007669"/>
    <property type="project" value="InterPro"/>
</dbReference>
<keyword evidence="1" id="KW-0677">Repeat</keyword>
<organism evidence="5 6">
    <name type="scientific">Penicillium cosmopolitanum</name>
    <dbReference type="NCBI Taxonomy" id="1131564"/>
    <lineage>
        <taxon>Eukaryota</taxon>
        <taxon>Fungi</taxon>
        <taxon>Dikarya</taxon>
        <taxon>Ascomycota</taxon>
        <taxon>Pezizomycotina</taxon>
        <taxon>Eurotiomycetes</taxon>
        <taxon>Eurotiomycetidae</taxon>
        <taxon>Eurotiales</taxon>
        <taxon>Aspergillaceae</taxon>
        <taxon>Penicillium</taxon>
    </lineage>
</organism>
<dbReference type="SUPFAM" id="SSF48403">
    <property type="entry name" value="Ankyrin repeat"/>
    <property type="match status" value="1"/>
</dbReference>
<dbReference type="PROSITE" id="PS50297">
    <property type="entry name" value="ANK_REP_REGION"/>
    <property type="match status" value="2"/>
</dbReference>
<dbReference type="InterPro" id="IPR002110">
    <property type="entry name" value="Ankyrin_rpt"/>
</dbReference>
<reference evidence="5" key="1">
    <citation type="submission" date="2022-12" db="EMBL/GenBank/DDBJ databases">
        <authorList>
            <person name="Petersen C."/>
        </authorList>
    </citation>
    <scope>NUCLEOTIDE SEQUENCE</scope>
    <source>
        <strain evidence="5">IBT 29677</strain>
    </source>
</reference>
<dbReference type="PANTHER" id="PTHR24193">
    <property type="entry name" value="ANKYRIN REPEAT PROTEIN"/>
    <property type="match status" value="1"/>
</dbReference>
<feature type="repeat" description="ANK" evidence="3">
    <location>
        <begin position="562"/>
        <end position="597"/>
    </location>
</feature>
<dbReference type="PROSITE" id="PS00108">
    <property type="entry name" value="PROTEIN_KINASE_ST"/>
    <property type="match status" value="1"/>
</dbReference>
<dbReference type="GO" id="GO:0000976">
    <property type="term" value="F:transcription cis-regulatory region binding"/>
    <property type="evidence" value="ECO:0007669"/>
    <property type="project" value="TreeGrafter"/>
</dbReference>